<name>A0ABW3W814_9ACTN</name>
<organism evidence="1 2">
    <name type="scientific">Nocardioides ginsengisoli</name>
    <dbReference type="NCBI Taxonomy" id="363868"/>
    <lineage>
        <taxon>Bacteria</taxon>
        <taxon>Bacillati</taxon>
        <taxon>Actinomycetota</taxon>
        <taxon>Actinomycetes</taxon>
        <taxon>Propionibacteriales</taxon>
        <taxon>Nocardioidaceae</taxon>
        <taxon>Nocardioides</taxon>
    </lineage>
</organism>
<dbReference type="RefSeq" id="WP_367921628.1">
    <property type="nucleotide sequence ID" value="NZ_BAABAC010000046.1"/>
</dbReference>
<evidence type="ECO:0000313" key="1">
    <source>
        <dbReference type="EMBL" id="MFD1250643.1"/>
    </source>
</evidence>
<evidence type="ECO:0008006" key="3">
    <source>
        <dbReference type="Google" id="ProtNLM"/>
    </source>
</evidence>
<comment type="caution">
    <text evidence="1">The sequence shown here is derived from an EMBL/GenBank/DDBJ whole genome shotgun (WGS) entry which is preliminary data.</text>
</comment>
<proteinExistence type="predicted"/>
<sequence>MSKEDLADTPRAAVLAYAPVGVRVVRVTHDSTASARPQADVRIVLRGEEGVYRVEQAAGKWGVIGGEGCAAGDPAPTLPTDCALPSPLPTGAFTYICDKD</sequence>
<accession>A0ABW3W814</accession>
<dbReference type="Proteomes" id="UP001597229">
    <property type="component" value="Unassembled WGS sequence"/>
</dbReference>
<evidence type="ECO:0000313" key="2">
    <source>
        <dbReference type="Proteomes" id="UP001597229"/>
    </source>
</evidence>
<keyword evidence="2" id="KW-1185">Reference proteome</keyword>
<dbReference type="EMBL" id="JBHTLX010000027">
    <property type="protein sequence ID" value="MFD1250643.1"/>
    <property type="molecule type" value="Genomic_DNA"/>
</dbReference>
<protein>
    <recommendedName>
        <fullName evidence="3">SH3 domain-containing protein</fullName>
    </recommendedName>
</protein>
<reference evidence="2" key="1">
    <citation type="journal article" date="2019" name="Int. J. Syst. Evol. Microbiol.">
        <title>The Global Catalogue of Microorganisms (GCM) 10K type strain sequencing project: providing services to taxonomists for standard genome sequencing and annotation.</title>
        <authorList>
            <consortium name="The Broad Institute Genomics Platform"/>
            <consortium name="The Broad Institute Genome Sequencing Center for Infectious Disease"/>
            <person name="Wu L."/>
            <person name="Ma J."/>
        </authorList>
    </citation>
    <scope>NUCLEOTIDE SEQUENCE [LARGE SCALE GENOMIC DNA]</scope>
    <source>
        <strain evidence="2">CCUG 52478</strain>
    </source>
</reference>
<gene>
    <name evidence="1" type="ORF">ACFQ3F_22825</name>
</gene>